<sequence length="110" mass="11748">MRSSASARGPRLPGSRVRTGARACPGAVSGRCRGLPGGRPSAPDREPISAPDREWIPVPDGRPIFAPAQEPIPAPGFTHVAGVTTRFTNKLPTFWNDRVHILSDIETDGQ</sequence>
<dbReference type="EMBL" id="FOQY01000025">
    <property type="protein sequence ID" value="SFK43455.1"/>
    <property type="molecule type" value="Genomic_DNA"/>
</dbReference>
<keyword evidence="3" id="KW-1185">Reference proteome</keyword>
<evidence type="ECO:0000313" key="2">
    <source>
        <dbReference type="EMBL" id="SFK43455.1"/>
    </source>
</evidence>
<dbReference type="Proteomes" id="UP000199111">
    <property type="component" value="Unassembled WGS sequence"/>
</dbReference>
<feature type="region of interest" description="Disordered" evidence="1">
    <location>
        <begin position="1"/>
        <end position="57"/>
    </location>
</feature>
<reference evidence="3" key="1">
    <citation type="submission" date="2016-10" db="EMBL/GenBank/DDBJ databases">
        <authorList>
            <person name="Varghese N."/>
            <person name="Submissions S."/>
        </authorList>
    </citation>
    <scope>NUCLEOTIDE SEQUENCE [LARGE SCALE GENOMIC DNA]</scope>
    <source>
        <strain evidence="3">CGMCC 4.2126</strain>
    </source>
</reference>
<organism evidence="2 3">
    <name type="scientific">Streptosporangium canum</name>
    <dbReference type="NCBI Taxonomy" id="324952"/>
    <lineage>
        <taxon>Bacteria</taxon>
        <taxon>Bacillati</taxon>
        <taxon>Actinomycetota</taxon>
        <taxon>Actinomycetes</taxon>
        <taxon>Streptosporangiales</taxon>
        <taxon>Streptosporangiaceae</taxon>
        <taxon>Streptosporangium</taxon>
    </lineage>
</organism>
<evidence type="ECO:0000313" key="3">
    <source>
        <dbReference type="Proteomes" id="UP000199111"/>
    </source>
</evidence>
<evidence type="ECO:0000256" key="1">
    <source>
        <dbReference type="SAM" id="MobiDB-lite"/>
    </source>
</evidence>
<protein>
    <submittedName>
        <fullName evidence="2">Uncharacterized protein</fullName>
    </submittedName>
</protein>
<dbReference type="AlphaFoldDB" id="A0A1I3ZHD6"/>
<accession>A0A1I3ZHD6</accession>
<feature type="compositionally biased region" description="Basic and acidic residues" evidence="1">
    <location>
        <begin position="42"/>
        <end position="55"/>
    </location>
</feature>
<proteinExistence type="predicted"/>
<gene>
    <name evidence="2" type="ORF">SAMN05216275_12516</name>
</gene>
<name>A0A1I3ZHD6_9ACTN</name>